<dbReference type="InterPro" id="IPR024861">
    <property type="entry name" value="Donson"/>
</dbReference>
<feature type="compositionally biased region" description="Polar residues" evidence="5">
    <location>
        <begin position="31"/>
        <end position="41"/>
    </location>
</feature>
<feature type="region of interest" description="Disordered" evidence="5">
    <location>
        <begin position="1"/>
        <end position="116"/>
    </location>
</feature>
<dbReference type="PANTHER" id="PTHR12972:SF0">
    <property type="entry name" value="PROTEIN DOWNSTREAM NEIGHBOR OF SON"/>
    <property type="match status" value="1"/>
</dbReference>
<evidence type="ECO:0000256" key="4">
    <source>
        <dbReference type="ARBA" id="ARBA00025806"/>
    </source>
</evidence>
<comment type="caution">
    <text evidence="6">The sequence shown here is derived from an EMBL/GenBank/DDBJ whole genome shotgun (WGS) entry which is preliminary data.</text>
</comment>
<keyword evidence="3" id="KW-0539">Nucleus</keyword>
<protein>
    <submittedName>
        <fullName evidence="6">DONS protein</fullName>
    </submittedName>
</protein>
<dbReference type="EMBL" id="JAAWVO010075072">
    <property type="protein sequence ID" value="MBN3325290.1"/>
    <property type="molecule type" value="Genomic_DNA"/>
</dbReference>
<comment type="subcellular location">
    <subcellularLocation>
        <location evidence="1">Nucleus</location>
    </subcellularLocation>
</comment>
<feature type="non-terminal residue" evidence="6">
    <location>
        <position position="1"/>
    </location>
</feature>
<dbReference type="PANTHER" id="PTHR12972">
    <property type="entry name" value="DOWNSTREAM NEIGHBOR OF SON"/>
    <property type="match status" value="1"/>
</dbReference>
<dbReference type="GO" id="GO:0005634">
    <property type="term" value="C:nucleus"/>
    <property type="evidence" value="ECO:0007669"/>
    <property type="project" value="UniProtKB-SubCell"/>
</dbReference>
<evidence type="ECO:0000256" key="2">
    <source>
        <dbReference type="ARBA" id="ARBA00022473"/>
    </source>
</evidence>
<evidence type="ECO:0000256" key="3">
    <source>
        <dbReference type="ARBA" id="ARBA00023242"/>
    </source>
</evidence>
<feature type="compositionally biased region" description="Acidic residues" evidence="5">
    <location>
        <begin position="399"/>
        <end position="408"/>
    </location>
</feature>
<evidence type="ECO:0000313" key="6">
    <source>
        <dbReference type="EMBL" id="MBN3325290.1"/>
    </source>
</evidence>
<feature type="non-terminal residue" evidence="6">
    <location>
        <position position="616"/>
    </location>
</feature>
<keyword evidence="7" id="KW-1185">Reference proteome</keyword>
<organism evidence="6 7">
    <name type="scientific">Atractosteus spatula</name>
    <name type="common">Alligator gar</name>
    <name type="synonym">Lepisosteus spatula</name>
    <dbReference type="NCBI Taxonomy" id="7917"/>
    <lineage>
        <taxon>Eukaryota</taxon>
        <taxon>Metazoa</taxon>
        <taxon>Chordata</taxon>
        <taxon>Craniata</taxon>
        <taxon>Vertebrata</taxon>
        <taxon>Euteleostomi</taxon>
        <taxon>Actinopterygii</taxon>
        <taxon>Neopterygii</taxon>
        <taxon>Holostei</taxon>
        <taxon>Semionotiformes</taxon>
        <taxon>Lepisosteidae</taxon>
        <taxon>Atractosteus</taxon>
    </lineage>
</organism>
<name>A0A8J7PC68_ATRSP</name>
<evidence type="ECO:0000313" key="7">
    <source>
        <dbReference type="Proteomes" id="UP000736164"/>
    </source>
</evidence>
<accession>A0A8J7PC68</accession>
<evidence type="ECO:0000256" key="1">
    <source>
        <dbReference type="ARBA" id="ARBA00004123"/>
    </source>
</evidence>
<dbReference type="AlphaFoldDB" id="A0A8J7PC68"/>
<evidence type="ECO:0000256" key="5">
    <source>
        <dbReference type="SAM" id="MobiDB-lite"/>
    </source>
</evidence>
<gene>
    <name evidence="6" type="primary">Donson</name>
    <name evidence="6" type="ORF">GTO95_0004482</name>
</gene>
<dbReference type="Proteomes" id="UP000736164">
    <property type="component" value="Unassembled WGS sequence"/>
</dbReference>
<dbReference type="GO" id="GO:0033260">
    <property type="term" value="P:nuclear DNA replication"/>
    <property type="evidence" value="ECO:0007669"/>
    <property type="project" value="TreeGrafter"/>
</dbReference>
<sequence length="616" mass="67243">MSEHAGYSPSFKRPADTLRMRRQRQRARSEVLTSGGCSSVASPGGALSGIRPFSPGPLLGSALRTGGQKRRNPFASIENTYNSPKKRAVEDCQGGDGPAGCKPPVEAEGENGPQGLSVLERGLCTRRVLAETHSREPLKVELSLPEDDSLLEREVFSKQTARPHLNLDSQVPAVTTAASDAPCTQFPPDWSLKTRLLFTSPRPFAWAENLKAQEEAQGLVQHCRATHANLLSHNQNSPDLRCAFQQSLVYWQHPSLPWLPLFPRIGAERKLSGKSAPWAQDEALQQSLMSEWCVSVTSLYSLLRARLCPYFYLCSYQFTVLFRAAGLSGTRSITALLSPTTLGLREAMRSEGIEFTLPLVEEKRKCRGSGSTGQEAEPEPEGSGAEPGEEEHSAGAPEDSGEDVDEDDDGVFSWLEEMGVQDKIKKPNSAFIKLRKEHSEARLDHKPESVVLVEGPSTFILLNFLINCKSLTAVAGPQAGLPPTLLAPVAFRGATLRTLKARSVNVKTQVRNGFQDLHSLEITGPVMPHALHALTLLLRLTQQGSFSAGLYTHEPTAVLNTAPCRLGEPMQDGVAHGLEGCGLHLDTVQQLMGPATLGKNALRQLQMKDYCYMWKS</sequence>
<proteinExistence type="inferred from homology"/>
<reference evidence="6" key="1">
    <citation type="journal article" date="2021" name="Cell">
        <title>Tracing the genetic footprints of vertebrate landing in non-teleost ray-finned fishes.</title>
        <authorList>
            <person name="Bi X."/>
            <person name="Wang K."/>
            <person name="Yang L."/>
            <person name="Pan H."/>
            <person name="Jiang H."/>
            <person name="Wei Q."/>
            <person name="Fang M."/>
            <person name="Yu H."/>
            <person name="Zhu C."/>
            <person name="Cai Y."/>
            <person name="He Y."/>
            <person name="Gan X."/>
            <person name="Zeng H."/>
            <person name="Yu D."/>
            <person name="Zhu Y."/>
            <person name="Jiang H."/>
            <person name="Qiu Q."/>
            <person name="Yang H."/>
            <person name="Zhang Y.E."/>
            <person name="Wang W."/>
            <person name="Zhu M."/>
            <person name="He S."/>
            <person name="Zhang G."/>
        </authorList>
    </citation>
    <scope>NUCLEOTIDE SEQUENCE</scope>
    <source>
        <strain evidence="6">Allg_001</strain>
    </source>
</reference>
<comment type="similarity">
    <text evidence="4">Belongs to the DONSON family.</text>
</comment>
<dbReference type="PRINTS" id="PR02064">
    <property type="entry name" value="DONSON"/>
</dbReference>
<feature type="region of interest" description="Disordered" evidence="5">
    <location>
        <begin position="366"/>
        <end position="408"/>
    </location>
</feature>
<keyword evidence="2" id="KW-0217">Developmental protein</keyword>